<dbReference type="VEuPathDB" id="FungiDB:RhiirA1_522218"/>
<dbReference type="PRINTS" id="PR00463">
    <property type="entry name" value="EP450I"/>
</dbReference>
<dbReference type="PANTHER" id="PTHR24305">
    <property type="entry name" value="CYTOCHROME P450"/>
    <property type="match status" value="1"/>
</dbReference>
<dbReference type="EMBL" id="LLXH01000087">
    <property type="protein sequence ID" value="PKC73401.1"/>
    <property type="molecule type" value="Genomic_DNA"/>
</dbReference>
<dbReference type="GO" id="GO:0005506">
    <property type="term" value="F:iron ion binding"/>
    <property type="evidence" value="ECO:0007669"/>
    <property type="project" value="InterPro"/>
</dbReference>
<dbReference type="PANTHER" id="PTHR24305:SF166">
    <property type="entry name" value="CYTOCHROME P450 12A4, MITOCHONDRIAL-RELATED"/>
    <property type="match status" value="1"/>
</dbReference>
<evidence type="ECO:0000313" key="2">
    <source>
        <dbReference type="EMBL" id="PKC73401.1"/>
    </source>
</evidence>
<dbReference type="Gene3D" id="1.10.630.10">
    <property type="entry name" value="Cytochrome P450"/>
    <property type="match status" value="1"/>
</dbReference>
<gene>
    <name evidence="2" type="ORF">RhiirA1_522218</name>
</gene>
<dbReference type="Pfam" id="PF00067">
    <property type="entry name" value="p450"/>
    <property type="match status" value="1"/>
</dbReference>
<dbReference type="Proteomes" id="UP000232688">
    <property type="component" value="Unassembled WGS sequence"/>
</dbReference>
<dbReference type="GO" id="GO:0004497">
    <property type="term" value="F:monooxygenase activity"/>
    <property type="evidence" value="ECO:0007669"/>
    <property type="project" value="InterPro"/>
</dbReference>
<dbReference type="InterPro" id="IPR002401">
    <property type="entry name" value="Cyt_P450_E_grp-I"/>
</dbReference>
<dbReference type="GO" id="GO:0020037">
    <property type="term" value="F:heme binding"/>
    <property type="evidence" value="ECO:0007669"/>
    <property type="project" value="InterPro"/>
</dbReference>
<accession>A0A2N0SCV9</accession>
<reference evidence="2 3" key="1">
    <citation type="submission" date="2017-10" db="EMBL/GenBank/DDBJ databases">
        <title>Extensive intraspecific genome diversity in a model arbuscular mycorrhizal fungus.</title>
        <authorList>
            <person name="Chen E.C.H."/>
            <person name="Morin E."/>
            <person name="Baudet D."/>
            <person name="Noel J."/>
            <person name="Ndikumana S."/>
            <person name="Charron P."/>
            <person name="St-Onge C."/>
            <person name="Giorgi J."/>
            <person name="Grigoriev I.V."/>
            <person name="Roux C."/>
            <person name="Martin F.M."/>
            <person name="Corradi N."/>
        </authorList>
    </citation>
    <scope>NUCLEOTIDE SEQUENCE [LARGE SCALE GENOMIC DNA]</scope>
    <source>
        <strain evidence="2 3">A1</strain>
    </source>
</reference>
<comment type="similarity">
    <text evidence="1">Belongs to the cytochrome P450 family.</text>
</comment>
<sequence>MVTYITSFKLTCISLMKVKKFLKNEDYLFGRLYAIIKERRIEIENTPLEHHDMLTSFITTSTPRDINDVKSADADLLRPMTDKEIFGNILDAISAGTDSTSNLFCFIMYHLEHNPEVKQRLRQEFDTTLGNDLTRPITYKDLCELEYCEAVIKEVYCHSPTAFFLDRMNVQSDNVGGYNWPEGTQFQMHISALLKHKDYCTET</sequence>
<protein>
    <submittedName>
        <fullName evidence="2">Cytochrome P450</fullName>
    </submittedName>
</protein>
<dbReference type="InterPro" id="IPR001128">
    <property type="entry name" value="Cyt_P450"/>
</dbReference>
<dbReference type="SUPFAM" id="SSF48264">
    <property type="entry name" value="Cytochrome P450"/>
    <property type="match status" value="1"/>
</dbReference>
<dbReference type="GO" id="GO:0016705">
    <property type="term" value="F:oxidoreductase activity, acting on paired donors, with incorporation or reduction of molecular oxygen"/>
    <property type="evidence" value="ECO:0007669"/>
    <property type="project" value="InterPro"/>
</dbReference>
<evidence type="ECO:0000256" key="1">
    <source>
        <dbReference type="ARBA" id="ARBA00010617"/>
    </source>
</evidence>
<dbReference type="InterPro" id="IPR050121">
    <property type="entry name" value="Cytochrome_P450_monoxygenase"/>
</dbReference>
<name>A0A2N0SCV9_9GLOM</name>
<dbReference type="InterPro" id="IPR036396">
    <property type="entry name" value="Cyt_P450_sf"/>
</dbReference>
<proteinExistence type="inferred from homology"/>
<reference evidence="2 3" key="2">
    <citation type="submission" date="2017-10" db="EMBL/GenBank/DDBJ databases">
        <title>Genome analyses suggest a sexual origin of heterokaryosis in a supposedly ancient asexual fungus.</title>
        <authorList>
            <person name="Corradi N."/>
            <person name="Sedzielewska K."/>
            <person name="Noel J."/>
            <person name="Charron P."/>
            <person name="Farinelli L."/>
            <person name="Marton T."/>
            <person name="Kruger M."/>
            <person name="Pelin A."/>
            <person name="Brachmann A."/>
            <person name="Corradi N."/>
        </authorList>
    </citation>
    <scope>NUCLEOTIDE SEQUENCE [LARGE SCALE GENOMIC DNA]</scope>
    <source>
        <strain evidence="2 3">A1</strain>
    </source>
</reference>
<organism evidence="2 3">
    <name type="scientific">Rhizophagus irregularis</name>
    <dbReference type="NCBI Taxonomy" id="588596"/>
    <lineage>
        <taxon>Eukaryota</taxon>
        <taxon>Fungi</taxon>
        <taxon>Fungi incertae sedis</taxon>
        <taxon>Mucoromycota</taxon>
        <taxon>Glomeromycotina</taxon>
        <taxon>Glomeromycetes</taxon>
        <taxon>Glomerales</taxon>
        <taxon>Glomeraceae</taxon>
        <taxon>Rhizophagus</taxon>
    </lineage>
</organism>
<comment type="caution">
    <text evidence="2">The sequence shown here is derived from an EMBL/GenBank/DDBJ whole genome shotgun (WGS) entry which is preliminary data.</text>
</comment>
<dbReference type="AlphaFoldDB" id="A0A2N0SCV9"/>
<evidence type="ECO:0000313" key="3">
    <source>
        <dbReference type="Proteomes" id="UP000232688"/>
    </source>
</evidence>